<protein>
    <submittedName>
        <fullName evidence="1">Uncharacterized protein</fullName>
    </submittedName>
</protein>
<name>A0A6N2UVY0_BIFLN</name>
<dbReference type="EMBL" id="CACRSV010000039">
    <property type="protein sequence ID" value="VYT21878.1"/>
    <property type="molecule type" value="Genomic_DNA"/>
</dbReference>
<accession>A0A6N2UVY0</accession>
<organism evidence="1">
    <name type="scientific">Bifidobacterium longum</name>
    <dbReference type="NCBI Taxonomy" id="216816"/>
    <lineage>
        <taxon>Bacteria</taxon>
        <taxon>Bacillati</taxon>
        <taxon>Actinomycetota</taxon>
        <taxon>Actinomycetes</taxon>
        <taxon>Bifidobacteriales</taxon>
        <taxon>Bifidobacteriaceae</taxon>
        <taxon>Bifidobacterium</taxon>
    </lineage>
</organism>
<dbReference type="AlphaFoldDB" id="A0A6N2UVY0"/>
<proteinExistence type="predicted"/>
<evidence type="ECO:0000313" key="1">
    <source>
        <dbReference type="EMBL" id="VYT21878.1"/>
    </source>
</evidence>
<reference evidence="1" key="1">
    <citation type="submission" date="2019-11" db="EMBL/GenBank/DDBJ databases">
        <authorList>
            <person name="Feng L."/>
        </authorList>
    </citation>
    <scope>NUCLEOTIDE SEQUENCE</scope>
    <source>
        <strain evidence="1">BlongumLFYP82</strain>
    </source>
</reference>
<gene>
    <name evidence="1" type="ORF">BLLFYP82_00232</name>
</gene>
<sequence length="32" mass="3602">MPLSQAQTKVRKISGVICFPRQQTDNLRTIDG</sequence>